<evidence type="ECO:0000256" key="5">
    <source>
        <dbReference type="ARBA" id="ARBA00022746"/>
    </source>
</evidence>
<evidence type="ECO:0000256" key="8">
    <source>
        <dbReference type="ARBA" id="ARBA00037904"/>
    </source>
</evidence>
<gene>
    <name evidence="13" type="ORF">FM115_04445</name>
</gene>
<dbReference type="Pfam" id="PF00535">
    <property type="entry name" value="Glycos_transf_2"/>
    <property type="match status" value="1"/>
</dbReference>
<keyword evidence="2" id="KW-1003">Cell membrane</keyword>
<evidence type="ECO:0000256" key="4">
    <source>
        <dbReference type="ARBA" id="ARBA00022679"/>
    </source>
</evidence>
<comment type="pathway">
    <text evidence="8">Carotenoid biosynthesis; staphyloxanthin biosynthesis; staphyloxanthin from farnesyl diphosphate: step 4/5.</text>
</comment>
<evidence type="ECO:0000313" key="13">
    <source>
        <dbReference type="EMBL" id="SJN28496.1"/>
    </source>
</evidence>
<feature type="transmembrane region" description="Helical" evidence="11">
    <location>
        <begin position="338"/>
        <end position="359"/>
    </location>
</feature>
<evidence type="ECO:0000259" key="12">
    <source>
        <dbReference type="Pfam" id="PF00535"/>
    </source>
</evidence>
<feature type="transmembrane region" description="Helical" evidence="11">
    <location>
        <begin position="6"/>
        <end position="24"/>
    </location>
</feature>
<dbReference type="GO" id="GO:0016117">
    <property type="term" value="P:carotenoid biosynthetic process"/>
    <property type="evidence" value="ECO:0007669"/>
    <property type="project" value="UniProtKB-KW"/>
</dbReference>
<dbReference type="GO" id="GO:0016757">
    <property type="term" value="F:glycosyltransferase activity"/>
    <property type="evidence" value="ECO:0007669"/>
    <property type="project" value="UniProtKB-KW"/>
</dbReference>
<dbReference type="PANTHER" id="PTHR43646:SF2">
    <property type="entry name" value="GLYCOSYLTRANSFERASE 2-LIKE DOMAIN-CONTAINING PROTEIN"/>
    <property type="match status" value="1"/>
</dbReference>
<evidence type="ECO:0000256" key="6">
    <source>
        <dbReference type="ARBA" id="ARBA00023136"/>
    </source>
</evidence>
<sequence>MFVLLWFGLLMIIFSLISGFFILWKIPYIFSQTFNNPDKIPAISIIIPVRNEERNIINLLDTLKKQSLQPKQIIVVDDDSTDRTVEVVSKYDVEIKIKGQNKVEKELVGKTAACYRGSIEATGELLVFIDADTSFDHKDALKNIIAEFEKLKYSGLFTIQPYHRPVKFYEKLSAPMNMIVIAGLNCFTPLKKRLETGGAFGPFLMSSAKEYKQTGGHEEILGSHLDNFMLTKLFQSHSLPVYDYGGKGTLSFRMYPDGIKQWLLGWSKSIASGSSNTHPLVMSAVGIWITGGLLLPSLIVCSLFLYSTYWLPIFIFLYAFYAGQFLWLARKVGKFSEWLFLIYPIFLLAFILVYFWTFFQVHILHSVFWRDRKIDV</sequence>
<dbReference type="InterPro" id="IPR001173">
    <property type="entry name" value="Glyco_trans_2-like"/>
</dbReference>
<evidence type="ECO:0000256" key="9">
    <source>
        <dbReference type="ARBA" id="ARBA00038120"/>
    </source>
</evidence>
<comment type="function">
    <text evidence="7">Catalyzes the glycosylation of 4,4'-diaponeurosporenoate, i.e. the esterification of glucose at the C1'' position with the carboxyl group of 4,4'-diaponeurosporenic acid, to form glycosyl-4,4'-diaponeurosporenoate. This is a step in the biosynthesis of staphyloxanthin, an orange pigment present in most staphylococci strains.</text>
</comment>
<evidence type="ECO:0000256" key="11">
    <source>
        <dbReference type="SAM" id="Phobius"/>
    </source>
</evidence>
<dbReference type="EMBL" id="FUKW01000069">
    <property type="protein sequence ID" value="SJN28496.1"/>
    <property type="molecule type" value="Genomic_DNA"/>
</dbReference>
<evidence type="ECO:0000256" key="7">
    <source>
        <dbReference type="ARBA" id="ARBA00037281"/>
    </source>
</evidence>
<dbReference type="RefSeq" id="WP_087057720.1">
    <property type="nucleotide sequence ID" value="NZ_FUKW01000069.1"/>
</dbReference>
<keyword evidence="4 13" id="KW-0808">Transferase</keyword>
<dbReference type="AlphaFoldDB" id="A0A1R4J8T8"/>
<feature type="domain" description="Glycosyltransferase 2-like" evidence="12">
    <location>
        <begin position="44"/>
        <end position="172"/>
    </location>
</feature>
<evidence type="ECO:0000256" key="10">
    <source>
        <dbReference type="ARBA" id="ARBA00040345"/>
    </source>
</evidence>
<evidence type="ECO:0000256" key="1">
    <source>
        <dbReference type="ARBA" id="ARBA00004236"/>
    </source>
</evidence>
<comment type="subcellular location">
    <subcellularLocation>
        <location evidence="1">Cell membrane</location>
    </subcellularLocation>
</comment>
<dbReference type="InterPro" id="IPR029044">
    <property type="entry name" value="Nucleotide-diphossugar_trans"/>
</dbReference>
<dbReference type="PANTHER" id="PTHR43646">
    <property type="entry name" value="GLYCOSYLTRANSFERASE"/>
    <property type="match status" value="1"/>
</dbReference>
<dbReference type="Gene3D" id="3.90.550.10">
    <property type="entry name" value="Spore Coat Polysaccharide Biosynthesis Protein SpsA, Chain A"/>
    <property type="match status" value="1"/>
</dbReference>
<evidence type="ECO:0000256" key="3">
    <source>
        <dbReference type="ARBA" id="ARBA00022676"/>
    </source>
</evidence>
<dbReference type="Proteomes" id="UP000195611">
    <property type="component" value="Unassembled WGS sequence"/>
</dbReference>
<dbReference type="CDD" id="cd00761">
    <property type="entry name" value="Glyco_tranf_GTA_type"/>
    <property type="match status" value="1"/>
</dbReference>
<organism evidence="13 14">
    <name type="scientific">Marinilactibacillus psychrotolerans 42ea</name>
    <dbReference type="NCBI Taxonomy" id="1255609"/>
    <lineage>
        <taxon>Bacteria</taxon>
        <taxon>Bacillati</taxon>
        <taxon>Bacillota</taxon>
        <taxon>Bacilli</taxon>
        <taxon>Lactobacillales</taxon>
        <taxon>Carnobacteriaceae</taxon>
        <taxon>Marinilactibacillus</taxon>
    </lineage>
</organism>
<keyword evidence="5" id="KW-0125">Carotenoid biosynthesis</keyword>
<feature type="transmembrane region" description="Helical" evidence="11">
    <location>
        <begin position="280"/>
        <end position="305"/>
    </location>
</feature>
<proteinExistence type="inferred from homology"/>
<keyword evidence="11" id="KW-1133">Transmembrane helix</keyword>
<reference evidence="13 14" key="1">
    <citation type="submission" date="2017-02" db="EMBL/GenBank/DDBJ databases">
        <authorList>
            <person name="Peterson S.W."/>
        </authorList>
    </citation>
    <scope>NUCLEOTIDE SEQUENCE [LARGE SCALE GENOMIC DNA]</scope>
    <source>
        <strain evidence="13 14">42ea</strain>
    </source>
</reference>
<accession>A0A1R4J8T8</accession>
<protein>
    <recommendedName>
        <fullName evidence="10">4,4'-diaponeurosporenoate glycosyltransferase</fullName>
    </recommendedName>
</protein>
<evidence type="ECO:0000313" key="14">
    <source>
        <dbReference type="Proteomes" id="UP000195611"/>
    </source>
</evidence>
<keyword evidence="11" id="KW-0812">Transmembrane</keyword>
<comment type="similarity">
    <text evidence="9">Belongs to the glycosyltransferase 2 family. CrtQ subfamily.</text>
</comment>
<name>A0A1R4J8T8_9LACT</name>
<dbReference type="GO" id="GO:0005886">
    <property type="term" value="C:plasma membrane"/>
    <property type="evidence" value="ECO:0007669"/>
    <property type="project" value="UniProtKB-SubCell"/>
</dbReference>
<evidence type="ECO:0000256" key="2">
    <source>
        <dbReference type="ARBA" id="ARBA00022475"/>
    </source>
</evidence>
<dbReference type="SUPFAM" id="SSF53448">
    <property type="entry name" value="Nucleotide-diphospho-sugar transferases"/>
    <property type="match status" value="1"/>
</dbReference>
<keyword evidence="6 11" id="KW-0472">Membrane</keyword>
<feature type="transmembrane region" description="Helical" evidence="11">
    <location>
        <begin position="311"/>
        <end position="329"/>
    </location>
</feature>
<keyword evidence="3 13" id="KW-0328">Glycosyltransferase</keyword>